<dbReference type="PANTHER" id="PTHR48079:SF6">
    <property type="entry name" value="NAD(P)-BINDING DOMAIN-CONTAINING PROTEIN-RELATED"/>
    <property type="match status" value="1"/>
</dbReference>
<gene>
    <name evidence="1" type="ORF">KV394_16220</name>
</gene>
<protein>
    <submittedName>
        <fullName evidence="1">Reductase</fullName>
    </submittedName>
</protein>
<dbReference type="PANTHER" id="PTHR48079">
    <property type="entry name" value="PROTEIN YEEZ"/>
    <property type="match status" value="1"/>
</dbReference>
<proteinExistence type="predicted"/>
<evidence type="ECO:0000313" key="2">
    <source>
        <dbReference type="Proteomes" id="UP000831467"/>
    </source>
</evidence>
<name>A0ABY4IIG5_9MICO</name>
<reference evidence="1 2" key="1">
    <citation type="submission" date="2021-06" db="EMBL/GenBank/DDBJ databases">
        <title>Genome-based taxonomic framework of Microbacterium strains isolated from marine environment, the description of four new species and reclassification of four preexisting species.</title>
        <authorList>
            <person name="Lee S.D."/>
            <person name="Kim S.-M."/>
            <person name="Byeon Y.-S."/>
            <person name="Yang H.L."/>
            <person name="Kim I.S."/>
        </authorList>
    </citation>
    <scope>NUCLEOTIDE SEQUENCE [LARGE SCALE GENOMIC DNA]</scope>
    <source>
        <strain evidence="1 2">SSW1-51</strain>
    </source>
</reference>
<dbReference type="Proteomes" id="UP000831467">
    <property type="component" value="Chromosome"/>
</dbReference>
<dbReference type="InterPro" id="IPR051783">
    <property type="entry name" value="NAD(P)-dependent_oxidoreduct"/>
</dbReference>
<dbReference type="InterPro" id="IPR036291">
    <property type="entry name" value="NAD(P)-bd_dom_sf"/>
</dbReference>
<dbReference type="Gene3D" id="3.40.50.720">
    <property type="entry name" value="NAD(P)-binding Rossmann-like Domain"/>
    <property type="match status" value="1"/>
</dbReference>
<sequence length="329" mass="34221">MTDVLILGGTGWLSGRIAHGWLEAGADVTCLARGGRAAPDGAALIVADRDAPDAYAEVAHREWDHVVDVSSRAAHVAGAVAALGDRAAQWTYVSSMSVYADDMTAGADESAPRHAPARDGQGEDDYAAQKVAAEDAVAALGARALVARPGLIVGDGDPSDRFGYWAAAFLRAADGPVLLPPLDGKTAQVIDVDDLAAFLVTASPGSPVNAIGDARPLGEVLAAVRRAAGHEGATVIADADRLVAQGVEYWMGPHSLPLWLPEEMTGFMTRSNAAYRARGGALRPLADTIARVIDDERARGVDRERRAGLTRAEELRILAAVTEGPAGAR</sequence>
<dbReference type="EMBL" id="CP078076">
    <property type="protein sequence ID" value="UPL12557.1"/>
    <property type="molecule type" value="Genomic_DNA"/>
</dbReference>
<keyword evidence="2" id="KW-1185">Reference proteome</keyword>
<dbReference type="SUPFAM" id="SSF51735">
    <property type="entry name" value="NAD(P)-binding Rossmann-fold domains"/>
    <property type="match status" value="1"/>
</dbReference>
<evidence type="ECO:0000313" key="1">
    <source>
        <dbReference type="EMBL" id="UPL12557.1"/>
    </source>
</evidence>
<organism evidence="1 2">
    <name type="scientific">Microbacterium sufflavum</name>
    <dbReference type="NCBI Taxonomy" id="2851649"/>
    <lineage>
        <taxon>Bacteria</taxon>
        <taxon>Bacillati</taxon>
        <taxon>Actinomycetota</taxon>
        <taxon>Actinomycetes</taxon>
        <taxon>Micrococcales</taxon>
        <taxon>Microbacteriaceae</taxon>
        <taxon>Microbacterium</taxon>
    </lineage>
</organism>
<accession>A0ABY4IIG5</accession>
<dbReference type="RefSeq" id="WP_247981904.1">
    <property type="nucleotide sequence ID" value="NZ_CP078076.1"/>
</dbReference>